<name>A0AAE3ZVC4_9ACTN</name>
<accession>A0AAE3ZVC4</accession>
<evidence type="ECO:0000259" key="3">
    <source>
        <dbReference type="Pfam" id="PF00171"/>
    </source>
</evidence>
<evidence type="ECO:0000313" key="5">
    <source>
        <dbReference type="Proteomes" id="UP001183629"/>
    </source>
</evidence>
<comment type="similarity">
    <text evidence="1">Belongs to the aldehyde dehydrogenase family.</text>
</comment>
<proteinExistence type="inferred from homology"/>
<gene>
    <name evidence="4" type="ORF">J2S44_006089</name>
</gene>
<dbReference type="InterPro" id="IPR016162">
    <property type="entry name" value="Ald_DH_N"/>
</dbReference>
<dbReference type="Gene3D" id="3.40.309.10">
    <property type="entry name" value="Aldehyde Dehydrogenase, Chain A, domain 2"/>
    <property type="match status" value="1"/>
</dbReference>
<comment type="caution">
    <text evidence="4">The sequence shown here is derived from an EMBL/GenBank/DDBJ whole genome shotgun (WGS) entry which is preliminary data.</text>
</comment>
<dbReference type="InterPro" id="IPR016161">
    <property type="entry name" value="Ald_DH/histidinol_DH"/>
</dbReference>
<dbReference type="EMBL" id="JAVDYC010000001">
    <property type="protein sequence ID" value="MDR7325839.1"/>
    <property type="molecule type" value="Genomic_DNA"/>
</dbReference>
<dbReference type="PANTHER" id="PTHR43570:SF16">
    <property type="entry name" value="ALDEHYDE DEHYDROGENASE TYPE III, ISOFORM Q"/>
    <property type="match status" value="1"/>
</dbReference>
<dbReference type="PANTHER" id="PTHR43570">
    <property type="entry name" value="ALDEHYDE DEHYDROGENASE"/>
    <property type="match status" value="1"/>
</dbReference>
<evidence type="ECO:0000256" key="2">
    <source>
        <dbReference type="ARBA" id="ARBA00023002"/>
    </source>
</evidence>
<evidence type="ECO:0000256" key="1">
    <source>
        <dbReference type="ARBA" id="ARBA00009986"/>
    </source>
</evidence>
<dbReference type="Gene3D" id="3.40.605.10">
    <property type="entry name" value="Aldehyde Dehydrogenase, Chain A, domain 1"/>
    <property type="match status" value="1"/>
</dbReference>
<dbReference type="GO" id="GO:0005737">
    <property type="term" value="C:cytoplasm"/>
    <property type="evidence" value="ECO:0007669"/>
    <property type="project" value="TreeGrafter"/>
</dbReference>
<feature type="domain" description="Aldehyde dehydrogenase" evidence="3">
    <location>
        <begin position="4"/>
        <end position="180"/>
    </location>
</feature>
<dbReference type="Pfam" id="PF00171">
    <property type="entry name" value="Aldedh"/>
    <property type="match status" value="1"/>
</dbReference>
<dbReference type="InterPro" id="IPR012394">
    <property type="entry name" value="Aldehyde_DH_NAD(P)"/>
</dbReference>
<dbReference type="InterPro" id="IPR015590">
    <property type="entry name" value="Aldehyde_DH_dom"/>
</dbReference>
<protein>
    <submittedName>
        <fullName evidence="4">Acyl-CoA reductase-like NAD-dependent aldehyde dehydrogenase</fullName>
    </submittedName>
</protein>
<sequence>MPRDRLAEFVELTSEAFRRLYPDFASDPAVTPIIDDRNVARVTGLIGDARDKGATLVEAGTSNTAARRIAPTLLLEVTEDMAVTREEVFGPVLTVYPYDEITEVVEYVTAHPAPLTAYWYGEDSADFRFFRHRTTSGGITRNDYAAYMLLPDVPFGGVGRSGTGSYNGKAGFDTFSHRRAVATTTFPGGVAGMLGPASMRTPAVAEGMRAQIAGAYRAALDRLGR</sequence>
<keyword evidence="2" id="KW-0560">Oxidoreductase</keyword>
<evidence type="ECO:0000313" key="4">
    <source>
        <dbReference type="EMBL" id="MDR7325839.1"/>
    </source>
</evidence>
<organism evidence="4 5">
    <name type="scientific">Catenuloplanes niger</name>
    <dbReference type="NCBI Taxonomy" id="587534"/>
    <lineage>
        <taxon>Bacteria</taxon>
        <taxon>Bacillati</taxon>
        <taxon>Actinomycetota</taxon>
        <taxon>Actinomycetes</taxon>
        <taxon>Micromonosporales</taxon>
        <taxon>Micromonosporaceae</taxon>
        <taxon>Catenuloplanes</taxon>
    </lineage>
</organism>
<keyword evidence="5" id="KW-1185">Reference proteome</keyword>
<dbReference type="AlphaFoldDB" id="A0AAE3ZVC4"/>
<dbReference type="SUPFAM" id="SSF53720">
    <property type="entry name" value="ALDH-like"/>
    <property type="match status" value="1"/>
</dbReference>
<reference evidence="4 5" key="1">
    <citation type="submission" date="2023-07" db="EMBL/GenBank/DDBJ databases">
        <title>Sequencing the genomes of 1000 actinobacteria strains.</title>
        <authorList>
            <person name="Klenk H.-P."/>
        </authorList>
    </citation>
    <scope>NUCLEOTIDE SEQUENCE [LARGE SCALE GENOMIC DNA]</scope>
    <source>
        <strain evidence="4 5">DSM 44711</strain>
    </source>
</reference>
<dbReference type="InterPro" id="IPR016163">
    <property type="entry name" value="Ald_DH_C"/>
</dbReference>
<dbReference type="Proteomes" id="UP001183629">
    <property type="component" value="Unassembled WGS sequence"/>
</dbReference>
<dbReference type="GO" id="GO:0004029">
    <property type="term" value="F:aldehyde dehydrogenase (NAD+) activity"/>
    <property type="evidence" value="ECO:0007669"/>
    <property type="project" value="TreeGrafter"/>
</dbReference>
<dbReference type="GO" id="GO:0006081">
    <property type="term" value="P:aldehyde metabolic process"/>
    <property type="evidence" value="ECO:0007669"/>
    <property type="project" value="InterPro"/>
</dbReference>